<dbReference type="InterPro" id="IPR056792">
    <property type="entry name" value="PRC_RimM"/>
</dbReference>
<keyword evidence="1" id="KW-0963">Cytoplasm</keyword>
<proteinExistence type="inferred from homology"/>
<dbReference type="EMBL" id="CAEZUU010000003">
    <property type="protein sequence ID" value="CAB4604319.1"/>
    <property type="molecule type" value="Genomic_DNA"/>
</dbReference>
<feature type="domain" description="Ribosome maturation factor RimM PRC barrel" evidence="6">
    <location>
        <begin position="120"/>
        <end position="185"/>
    </location>
</feature>
<dbReference type="HAMAP" id="MF_00014">
    <property type="entry name" value="Ribosome_mat_RimM"/>
    <property type="match status" value="1"/>
</dbReference>
<feature type="domain" description="RimM N-terminal" evidence="5">
    <location>
        <begin position="21"/>
        <end position="106"/>
    </location>
</feature>
<gene>
    <name evidence="7" type="ORF">UFOPK1857_00031</name>
</gene>
<dbReference type="InterPro" id="IPR011961">
    <property type="entry name" value="RimM"/>
</dbReference>
<evidence type="ECO:0000259" key="6">
    <source>
        <dbReference type="Pfam" id="PF24986"/>
    </source>
</evidence>
<dbReference type="Pfam" id="PF24986">
    <property type="entry name" value="PRC_RimM"/>
    <property type="match status" value="1"/>
</dbReference>
<dbReference type="InterPro" id="IPR002676">
    <property type="entry name" value="RimM_N"/>
</dbReference>
<dbReference type="AlphaFoldDB" id="A0A6J6GX79"/>
<dbReference type="Gene3D" id="2.40.30.60">
    <property type="entry name" value="RimM"/>
    <property type="match status" value="1"/>
</dbReference>
<dbReference type="PANTHER" id="PTHR33692:SF1">
    <property type="entry name" value="RIBOSOME MATURATION FACTOR RIMM"/>
    <property type="match status" value="1"/>
</dbReference>
<sequence length="192" mass="21331">MARRYASTWWTPISSKTTLRVGRLVKAHGLKGAFKLELYTDSPETRFKVGAVLNLQVPETSPWFGKTVSVKELRYYNASPVLFLNEVEDRNGADTLVKAILLVDADLEILPEEPDAWYDHQLVGLKIIRDGIEIGKVIRVDHLPAQDCLAIETATGEVLMPFIKAFAPTVDIAKGEITVTPPGGLFEELPEE</sequence>
<dbReference type="GO" id="GO:0005840">
    <property type="term" value="C:ribosome"/>
    <property type="evidence" value="ECO:0007669"/>
    <property type="project" value="InterPro"/>
</dbReference>
<dbReference type="Gene3D" id="2.30.30.240">
    <property type="entry name" value="PRC-barrel domain"/>
    <property type="match status" value="1"/>
</dbReference>
<dbReference type="PANTHER" id="PTHR33692">
    <property type="entry name" value="RIBOSOME MATURATION FACTOR RIMM"/>
    <property type="match status" value="1"/>
</dbReference>
<evidence type="ECO:0000256" key="2">
    <source>
        <dbReference type="ARBA" id="ARBA00022517"/>
    </source>
</evidence>
<organism evidence="7">
    <name type="scientific">freshwater metagenome</name>
    <dbReference type="NCBI Taxonomy" id="449393"/>
    <lineage>
        <taxon>unclassified sequences</taxon>
        <taxon>metagenomes</taxon>
        <taxon>ecological metagenomes</taxon>
    </lineage>
</organism>
<accession>A0A6J6GX79</accession>
<dbReference type="InterPro" id="IPR011033">
    <property type="entry name" value="PRC_barrel-like_sf"/>
</dbReference>
<dbReference type="GO" id="GO:0043022">
    <property type="term" value="F:ribosome binding"/>
    <property type="evidence" value="ECO:0007669"/>
    <property type="project" value="InterPro"/>
</dbReference>
<protein>
    <submittedName>
        <fullName evidence="7">Unannotated protein</fullName>
    </submittedName>
</protein>
<evidence type="ECO:0000313" key="7">
    <source>
        <dbReference type="EMBL" id="CAB4604319.1"/>
    </source>
</evidence>
<dbReference type="NCBIfam" id="TIGR02273">
    <property type="entry name" value="16S_RimM"/>
    <property type="match status" value="1"/>
</dbReference>
<evidence type="ECO:0000256" key="3">
    <source>
        <dbReference type="ARBA" id="ARBA00022552"/>
    </source>
</evidence>
<dbReference type="SUPFAM" id="SSF50346">
    <property type="entry name" value="PRC-barrel domain"/>
    <property type="match status" value="1"/>
</dbReference>
<keyword evidence="2" id="KW-0690">Ribosome biogenesis</keyword>
<dbReference type="InterPro" id="IPR009000">
    <property type="entry name" value="Transl_B-barrel_sf"/>
</dbReference>
<evidence type="ECO:0000259" key="5">
    <source>
        <dbReference type="Pfam" id="PF01782"/>
    </source>
</evidence>
<keyword evidence="4" id="KW-0143">Chaperone</keyword>
<dbReference type="InterPro" id="IPR036976">
    <property type="entry name" value="RimM_N_sf"/>
</dbReference>
<evidence type="ECO:0000256" key="4">
    <source>
        <dbReference type="ARBA" id="ARBA00023186"/>
    </source>
</evidence>
<name>A0A6J6GX79_9ZZZZ</name>
<dbReference type="GO" id="GO:0006364">
    <property type="term" value="P:rRNA processing"/>
    <property type="evidence" value="ECO:0007669"/>
    <property type="project" value="UniProtKB-KW"/>
</dbReference>
<keyword evidence="3" id="KW-0698">rRNA processing</keyword>
<evidence type="ECO:0000256" key="1">
    <source>
        <dbReference type="ARBA" id="ARBA00022490"/>
    </source>
</evidence>
<dbReference type="Pfam" id="PF01782">
    <property type="entry name" value="RimM"/>
    <property type="match status" value="1"/>
</dbReference>
<dbReference type="SUPFAM" id="SSF50447">
    <property type="entry name" value="Translation proteins"/>
    <property type="match status" value="1"/>
</dbReference>
<reference evidence="7" key="1">
    <citation type="submission" date="2020-05" db="EMBL/GenBank/DDBJ databases">
        <authorList>
            <person name="Chiriac C."/>
            <person name="Salcher M."/>
            <person name="Ghai R."/>
            <person name="Kavagutti S V."/>
        </authorList>
    </citation>
    <scope>NUCLEOTIDE SEQUENCE</scope>
</reference>